<dbReference type="Pfam" id="PF06023">
    <property type="entry name" value="Csa1"/>
    <property type="match status" value="1"/>
</dbReference>
<dbReference type="Proteomes" id="UP000005233">
    <property type="component" value="Chromosome"/>
</dbReference>
<gene>
    <name evidence="1" type="primary">csa1</name>
    <name evidence="1" type="ordered locus">Mtc_1179</name>
</gene>
<dbReference type="eggNOG" id="arCOG04195">
    <property type="taxonomic scope" value="Archaea"/>
</dbReference>
<evidence type="ECO:0000313" key="2">
    <source>
        <dbReference type="Proteomes" id="UP000005233"/>
    </source>
</evidence>
<dbReference type="KEGG" id="mez:Mtc_1179"/>
<dbReference type="STRING" id="1041930.Mtc_1179"/>
<sequence>MVYYLSDIERKMLEKRIRPLTRTVGVSEELRGWSWDRSPLKPYHDVRLPMYSICGKYCPNSRDVYLRHVLKKPGEVTYPVSLGSIVHSTVNGAYKHVRLRNFSADFEKWYESQGFKPPTNPDLVKKYSRIVWEHVLANAESRFREAASSQPYSEEEDMIMTAAPFMIEHKISGNLLGCSGILSVDCFDYLHNIIFDVKTATRKGENSFYRLYATGYALVFESVYEVPVDIGCTVYLNFKDDRLLIERDIFHINDDLRSWWIEERDKKSEMVYEEKDPGVVQCERKCMYANICKE</sequence>
<protein>
    <submittedName>
        <fullName evidence="1">CRISPR-associated protein, Csa1 family</fullName>
    </submittedName>
</protein>
<organism evidence="1 2">
    <name type="scientific">Methanocella conradii (strain DSM 24694 / JCM 17849 / CGMCC 1.5162 / HZ254)</name>
    <dbReference type="NCBI Taxonomy" id="1041930"/>
    <lineage>
        <taxon>Archaea</taxon>
        <taxon>Methanobacteriati</taxon>
        <taxon>Methanobacteriota</taxon>
        <taxon>Stenosarchaea group</taxon>
        <taxon>Methanomicrobia</taxon>
        <taxon>Methanocellales</taxon>
        <taxon>Methanocellaceae</taxon>
        <taxon>Methanocella</taxon>
    </lineage>
</organism>
<dbReference type="EMBL" id="CP003243">
    <property type="protein sequence ID" value="AFC99935.1"/>
    <property type="molecule type" value="Genomic_DNA"/>
</dbReference>
<dbReference type="OrthoDB" id="19284at2157"/>
<name>H8I8N1_METCZ</name>
<dbReference type="AlphaFoldDB" id="H8I8N1"/>
<dbReference type="InterPro" id="IPR009260">
    <property type="entry name" value="CRISPR-ass_Csa1"/>
</dbReference>
<dbReference type="NCBIfam" id="TIGR01896">
    <property type="entry name" value="cas_AF1879"/>
    <property type="match status" value="1"/>
</dbReference>
<dbReference type="RefSeq" id="WP_014405773.1">
    <property type="nucleotide sequence ID" value="NC_017034.1"/>
</dbReference>
<accession>H8I8N1</accession>
<reference evidence="1 2" key="1">
    <citation type="journal article" date="2012" name="J. Bacteriol.">
        <title>Complete genome sequence of a thermophilic methanogen, Methanocella conradii HZ254, isolated from Chinese rice field soil.</title>
        <authorList>
            <person name="Lu Z."/>
            <person name="Lu Y."/>
        </authorList>
    </citation>
    <scope>NUCLEOTIDE SEQUENCE [LARGE SCALE GENOMIC DNA]</scope>
    <source>
        <strain evidence="2">DSM 24694 / JCM 17849 / CGMCC 1.5162 / HZ254</strain>
    </source>
</reference>
<keyword evidence="2" id="KW-1185">Reference proteome</keyword>
<evidence type="ECO:0000313" key="1">
    <source>
        <dbReference type="EMBL" id="AFC99935.1"/>
    </source>
</evidence>
<dbReference type="GeneID" id="11971306"/>
<proteinExistence type="predicted"/>
<dbReference type="HOGENOM" id="CLU_905009_0_0_2"/>